<evidence type="ECO:0000256" key="1">
    <source>
        <dbReference type="SAM" id="SignalP"/>
    </source>
</evidence>
<dbReference type="OrthoDB" id="5627004at2"/>
<evidence type="ECO:0008006" key="4">
    <source>
        <dbReference type="Google" id="ProtNLM"/>
    </source>
</evidence>
<evidence type="ECO:0000313" key="2">
    <source>
        <dbReference type="EMBL" id="TCJ88453.1"/>
    </source>
</evidence>
<dbReference type="RefSeq" id="WP_131904148.1">
    <property type="nucleotide sequence ID" value="NZ_BAAAFU010000008.1"/>
</dbReference>
<reference evidence="2 3" key="1">
    <citation type="submission" date="2019-03" db="EMBL/GenBank/DDBJ databases">
        <title>Genomic Encyclopedia of Type Strains, Phase IV (KMG-IV): sequencing the most valuable type-strain genomes for metagenomic binning, comparative biology and taxonomic classification.</title>
        <authorList>
            <person name="Goeker M."/>
        </authorList>
    </citation>
    <scope>NUCLEOTIDE SEQUENCE [LARGE SCALE GENOMIC DNA]</scope>
    <source>
        <strain evidence="2 3">DSM 24830</strain>
    </source>
</reference>
<proteinExistence type="predicted"/>
<dbReference type="Proteomes" id="UP000294887">
    <property type="component" value="Unassembled WGS sequence"/>
</dbReference>
<accession>A0A4R1F3S4</accession>
<evidence type="ECO:0000313" key="3">
    <source>
        <dbReference type="Proteomes" id="UP000294887"/>
    </source>
</evidence>
<dbReference type="EMBL" id="SMFQ01000002">
    <property type="protein sequence ID" value="TCJ88453.1"/>
    <property type="molecule type" value="Genomic_DNA"/>
</dbReference>
<keyword evidence="1" id="KW-0732">Signal</keyword>
<gene>
    <name evidence="2" type="ORF">EV695_0307</name>
</gene>
<comment type="caution">
    <text evidence="2">The sequence shown here is derived from an EMBL/GenBank/DDBJ whole genome shotgun (WGS) entry which is preliminary data.</text>
</comment>
<dbReference type="AlphaFoldDB" id="A0A4R1F3S4"/>
<sequence length="176" mass="19353">MKKQWLKKLKVLLLLSFAITAPLSLHAAEDSTEIELSYTYVEYLNFVGTAAGATRYFGHDEVMPLSNKGNPANRVGQTVNLGTLGLNSNITGDCTLDFSTQNDFQLEHTTSGKVLTSYRLEYRNTEITSGSNLQMLLPCSSPVSNIDFTTTGKYQNSNKPKAGVYQDIVNITVTSQ</sequence>
<organism evidence="2 3">
    <name type="scientific">Cocleimonas flava</name>
    <dbReference type="NCBI Taxonomy" id="634765"/>
    <lineage>
        <taxon>Bacteria</taxon>
        <taxon>Pseudomonadati</taxon>
        <taxon>Pseudomonadota</taxon>
        <taxon>Gammaproteobacteria</taxon>
        <taxon>Thiotrichales</taxon>
        <taxon>Thiotrichaceae</taxon>
        <taxon>Cocleimonas</taxon>
    </lineage>
</organism>
<keyword evidence="3" id="KW-1185">Reference proteome</keyword>
<protein>
    <recommendedName>
        <fullName evidence="4">Spore coat protein U-like protein</fullName>
    </recommendedName>
</protein>
<feature type="signal peptide" evidence="1">
    <location>
        <begin position="1"/>
        <end position="27"/>
    </location>
</feature>
<name>A0A4R1F3S4_9GAMM</name>
<feature type="chain" id="PRO_5020443906" description="Spore coat protein U-like protein" evidence="1">
    <location>
        <begin position="28"/>
        <end position="176"/>
    </location>
</feature>